<organism evidence="1 2">
    <name type="scientific">Lacticaseibacillus sharpeae JCM 1186 = DSM 20505</name>
    <dbReference type="NCBI Taxonomy" id="1291052"/>
    <lineage>
        <taxon>Bacteria</taxon>
        <taxon>Bacillati</taxon>
        <taxon>Bacillota</taxon>
        <taxon>Bacilli</taxon>
        <taxon>Lactobacillales</taxon>
        <taxon>Lactobacillaceae</taxon>
        <taxon>Lacticaseibacillus</taxon>
    </lineage>
</organism>
<comment type="caution">
    <text evidence="1">The sequence shown here is derived from an EMBL/GenBank/DDBJ whole genome shotgun (WGS) entry which is preliminary data.</text>
</comment>
<name>A0A0R1ZL50_9LACO</name>
<evidence type="ECO:0000313" key="1">
    <source>
        <dbReference type="EMBL" id="KRM55703.1"/>
    </source>
</evidence>
<accession>A0A0R1ZL50</accession>
<dbReference type="PATRIC" id="fig|1291052.5.peg.1094"/>
<dbReference type="EMBL" id="AYYO01000014">
    <property type="protein sequence ID" value="KRM55703.1"/>
    <property type="molecule type" value="Genomic_DNA"/>
</dbReference>
<protein>
    <submittedName>
        <fullName evidence="1">Uncharacterized protein</fullName>
    </submittedName>
</protein>
<gene>
    <name evidence="1" type="ORF">FC18_GL001077</name>
</gene>
<proteinExistence type="predicted"/>
<sequence>MNGIVLVNAGVARFGKNRRAVRMGANDDLRLSTVPFTAKSKKIFFCENCGD</sequence>
<keyword evidence="2" id="KW-1185">Reference proteome</keyword>
<reference evidence="1 2" key="1">
    <citation type="journal article" date="2015" name="Genome Announc.">
        <title>Expanding the biotechnology potential of lactobacilli through comparative genomics of 213 strains and associated genera.</title>
        <authorList>
            <person name="Sun Z."/>
            <person name="Harris H.M."/>
            <person name="McCann A."/>
            <person name="Guo C."/>
            <person name="Argimon S."/>
            <person name="Zhang W."/>
            <person name="Yang X."/>
            <person name="Jeffery I.B."/>
            <person name="Cooney J.C."/>
            <person name="Kagawa T.F."/>
            <person name="Liu W."/>
            <person name="Song Y."/>
            <person name="Salvetti E."/>
            <person name="Wrobel A."/>
            <person name="Rasinkangas P."/>
            <person name="Parkhill J."/>
            <person name="Rea M.C."/>
            <person name="O'Sullivan O."/>
            <person name="Ritari J."/>
            <person name="Douillard F.P."/>
            <person name="Paul Ross R."/>
            <person name="Yang R."/>
            <person name="Briner A.E."/>
            <person name="Felis G.E."/>
            <person name="de Vos W.M."/>
            <person name="Barrangou R."/>
            <person name="Klaenhammer T.R."/>
            <person name="Caufield P.W."/>
            <person name="Cui Y."/>
            <person name="Zhang H."/>
            <person name="O'Toole P.W."/>
        </authorList>
    </citation>
    <scope>NUCLEOTIDE SEQUENCE [LARGE SCALE GENOMIC DNA]</scope>
    <source>
        <strain evidence="1 2">DSM 20505</strain>
    </source>
</reference>
<dbReference type="STRING" id="1291052.FC18_GL001077"/>
<dbReference type="AlphaFoldDB" id="A0A0R1ZL50"/>
<evidence type="ECO:0000313" key="2">
    <source>
        <dbReference type="Proteomes" id="UP000051679"/>
    </source>
</evidence>
<dbReference type="Proteomes" id="UP000051679">
    <property type="component" value="Unassembled WGS sequence"/>
</dbReference>